<keyword evidence="3" id="KW-1185">Reference proteome</keyword>
<gene>
    <name evidence="2" type="ORF">OBBRIDRAFT_822384</name>
</gene>
<feature type="region of interest" description="Disordered" evidence="1">
    <location>
        <begin position="1"/>
        <end position="75"/>
    </location>
</feature>
<accession>A0A8E2DVI9</accession>
<sequence length="301" mass="32279">MSSYSSSLTSGASRAHLRSRARVLKASKPRGVQRAGRWDSSALDSDESDFFPESPRLLVSRGGESDDDSDVPHEWLDGHSRLATINKQRHDVEVVSHRLARLGIHPGGASDAESSAGSSAETLVDALLPSLSSARLGPLAPSTSRPSRVYTPSLASDSEWTDTDGSYSGYESSRDIDSRRRATARQILQKAAPPRNTPVVARTTLGATRRRAAAPYPAPAVSLTGRFAYPTAASDLFACGAWNGDLLAASARPRSGEADADHNVEAVAAHMSRLDLNRSAMRLDHYNGAWFPFTFNCAGPY</sequence>
<reference evidence="2 3" key="1">
    <citation type="submission" date="2016-07" db="EMBL/GenBank/DDBJ databases">
        <title>Draft genome of the white-rot fungus Obba rivulosa 3A-2.</title>
        <authorList>
            <consortium name="DOE Joint Genome Institute"/>
            <person name="Miettinen O."/>
            <person name="Riley R."/>
            <person name="Acob R."/>
            <person name="Barry K."/>
            <person name="Cullen D."/>
            <person name="De Vries R."/>
            <person name="Hainaut M."/>
            <person name="Hatakka A."/>
            <person name="Henrissat B."/>
            <person name="Hilden K."/>
            <person name="Kuo R."/>
            <person name="Labutti K."/>
            <person name="Lipzen A."/>
            <person name="Makela M.R."/>
            <person name="Sandor L."/>
            <person name="Spatafora J.W."/>
            <person name="Grigoriev I.V."/>
            <person name="Hibbett D.S."/>
        </authorList>
    </citation>
    <scope>NUCLEOTIDE SEQUENCE [LARGE SCALE GENOMIC DNA]</scope>
    <source>
        <strain evidence="2 3">3A-2</strain>
    </source>
</reference>
<evidence type="ECO:0000313" key="2">
    <source>
        <dbReference type="EMBL" id="OCH96408.1"/>
    </source>
</evidence>
<evidence type="ECO:0000256" key="1">
    <source>
        <dbReference type="SAM" id="MobiDB-lite"/>
    </source>
</evidence>
<protein>
    <submittedName>
        <fullName evidence="2">Uncharacterized protein</fullName>
    </submittedName>
</protein>
<dbReference type="EMBL" id="KV722331">
    <property type="protein sequence ID" value="OCH96408.1"/>
    <property type="molecule type" value="Genomic_DNA"/>
</dbReference>
<dbReference type="AlphaFoldDB" id="A0A8E2DVI9"/>
<feature type="region of interest" description="Disordered" evidence="1">
    <location>
        <begin position="134"/>
        <end position="181"/>
    </location>
</feature>
<feature type="compositionally biased region" description="Low complexity" evidence="1">
    <location>
        <begin position="1"/>
        <end position="13"/>
    </location>
</feature>
<proteinExistence type="predicted"/>
<name>A0A8E2DVI9_9APHY</name>
<organism evidence="2 3">
    <name type="scientific">Obba rivulosa</name>
    <dbReference type="NCBI Taxonomy" id="1052685"/>
    <lineage>
        <taxon>Eukaryota</taxon>
        <taxon>Fungi</taxon>
        <taxon>Dikarya</taxon>
        <taxon>Basidiomycota</taxon>
        <taxon>Agaricomycotina</taxon>
        <taxon>Agaricomycetes</taxon>
        <taxon>Polyporales</taxon>
        <taxon>Gelatoporiaceae</taxon>
        <taxon>Obba</taxon>
    </lineage>
</organism>
<dbReference type="Proteomes" id="UP000250043">
    <property type="component" value="Unassembled WGS sequence"/>
</dbReference>
<evidence type="ECO:0000313" key="3">
    <source>
        <dbReference type="Proteomes" id="UP000250043"/>
    </source>
</evidence>
<feature type="compositionally biased region" description="Polar residues" evidence="1">
    <location>
        <begin position="153"/>
        <end position="171"/>
    </location>
</feature>
<feature type="compositionally biased region" description="Basic residues" evidence="1">
    <location>
        <begin position="15"/>
        <end position="28"/>
    </location>
</feature>